<proteinExistence type="predicted"/>
<evidence type="ECO:0008006" key="3">
    <source>
        <dbReference type="Google" id="ProtNLM"/>
    </source>
</evidence>
<comment type="caution">
    <text evidence="1">The sequence shown here is derived from an EMBL/GenBank/DDBJ whole genome shotgun (WGS) entry which is preliminary data.</text>
</comment>
<dbReference type="OrthoDB" id="6254270at2759"/>
<evidence type="ECO:0000313" key="1">
    <source>
        <dbReference type="EMBL" id="KAA0184281.1"/>
    </source>
</evidence>
<evidence type="ECO:0000313" key="2">
    <source>
        <dbReference type="Proteomes" id="UP000728185"/>
    </source>
</evidence>
<gene>
    <name evidence="1" type="ORF">FBUS_06863</name>
</gene>
<name>A0A8E0RLE7_9TREM</name>
<dbReference type="EMBL" id="LUCM01011206">
    <property type="protein sequence ID" value="KAA0184281.1"/>
    <property type="molecule type" value="Genomic_DNA"/>
</dbReference>
<protein>
    <recommendedName>
        <fullName evidence="3">Protein quiver</fullName>
    </recommendedName>
</protein>
<accession>A0A8E0RLE7</accession>
<sequence length="128" mass="14441">MEIDTNDGVGQTYVQIDMNRRQCLDDPEKFFKPCLLDKDNSPRGCAKLITYSELHSSKDTTYKVTLVRRFCASEGSEPEEQQCRFSPTIDGYSTICICGDNNCNHAPKPTTMMISTVFAVLPIAWFSL</sequence>
<dbReference type="AlphaFoldDB" id="A0A8E0RLE7"/>
<dbReference type="Proteomes" id="UP000728185">
    <property type="component" value="Unassembled WGS sequence"/>
</dbReference>
<organism evidence="1 2">
    <name type="scientific">Fasciolopsis buskii</name>
    <dbReference type="NCBI Taxonomy" id="27845"/>
    <lineage>
        <taxon>Eukaryota</taxon>
        <taxon>Metazoa</taxon>
        <taxon>Spiralia</taxon>
        <taxon>Lophotrochozoa</taxon>
        <taxon>Platyhelminthes</taxon>
        <taxon>Trematoda</taxon>
        <taxon>Digenea</taxon>
        <taxon>Plagiorchiida</taxon>
        <taxon>Echinostomata</taxon>
        <taxon>Echinostomatoidea</taxon>
        <taxon>Fasciolidae</taxon>
        <taxon>Fasciolopsis</taxon>
    </lineage>
</organism>
<keyword evidence="2" id="KW-1185">Reference proteome</keyword>
<reference evidence="1" key="1">
    <citation type="submission" date="2019-05" db="EMBL/GenBank/DDBJ databases">
        <title>Annotation for the trematode Fasciolopsis buski.</title>
        <authorList>
            <person name="Choi Y.-J."/>
        </authorList>
    </citation>
    <scope>NUCLEOTIDE SEQUENCE</scope>
    <source>
        <strain evidence="1">HT</strain>
        <tissue evidence="1">Whole worm</tissue>
    </source>
</reference>